<accession>A0ABS1NCF4</accession>
<proteinExistence type="predicted"/>
<dbReference type="CDD" id="cd04301">
    <property type="entry name" value="NAT_SF"/>
    <property type="match status" value="1"/>
</dbReference>
<dbReference type="RefSeq" id="WP_201874971.1">
    <property type="nucleotide sequence ID" value="NZ_JAERRF010000006.1"/>
</dbReference>
<sequence length="227" mass="24286">MATARVDAGPVDPELVRAWVEGWVISRLASPPERTLYGFVFDVGTQPRQVTRHVLPEANEALVRELTSTITAPGTWLKTLLPREVVGPWMAPGWDFDDPGFLMSTPLAPVSAPVPDGYRMRTWTRGGLTRALVVTTDGTFAARGQVAVPPGADTAVVDQIETATDQRRKGLGSLVMRTLAHEALAVGARSAVLGATPEGQALYESLGWRTDAPLTGLIRNPSAAPKV</sequence>
<dbReference type="EMBL" id="JAERRF010000006">
    <property type="protein sequence ID" value="MBL1097570.1"/>
    <property type="molecule type" value="Genomic_DNA"/>
</dbReference>
<dbReference type="Gene3D" id="3.40.630.30">
    <property type="match status" value="1"/>
</dbReference>
<dbReference type="InterPro" id="IPR000182">
    <property type="entry name" value="GNAT_dom"/>
</dbReference>
<dbReference type="PROSITE" id="PS51186">
    <property type="entry name" value="GNAT"/>
    <property type="match status" value="1"/>
</dbReference>
<feature type="domain" description="N-acetyltransferase" evidence="1">
    <location>
        <begin position="85"/>
        <end position="227"/>
    </location>
</feature>
<gene>
    <name evidence="2" type="ORF">JK363_12930</name>
</gene>
<dbReference type="Proteomes" id="UP000634229">
    <property type="component" value="Unassembled WGS sequence"/>
</dbReference>
<reference evidence="2 3" key="1">
    <citation type="submission" date="2021-01" db="EMBL/GenBank/DDBJ databases">
        <title>WGS of actinomycetes isolated from Thailand.</title>
        <authorList>
            <person name="Thawai C."/>
        </authorList>
    </citation>
    <scope>NUCLEOTIDE SEQUENCE [LARGE SCALE GENOMIC DNA]</scope>
    <source>
        <strain evidence="2 3">CA1R205</strain>
    </source>
</reference>
<comment type="caution">
    <text evidence="2">The sequence shown here is derived from an EMBL/GenBank/DDBJ whole genome shotgun (WGS) entry which is preliminary data.</text>
</comment>
<evidence type="ECO:0000313" key="2">
    <source>
        <dbReference type="EMBL" id="MBL1097570.1"/>
    </source>
</evidence>
<keyword evidence="3" id="KW-1185">Reference proteome</keyword>
<evidence type="ECO:0000313" key="3">
    <source>
        <dbReference type="Proteomes" id="UP000634229"/>
    </source>
</evidence>
<dbReference type="SUPFAM" id="SSF55729">
    <property type="entry name" value="Acyl-CoA N-acyltransferases (Nat)"/>
    <property type="match status" value="1"/>
</dbReference>
<dbReference type="InterPro" id="IPR016181">
    <property type="entry name" value="Acyl_CoA_acyltransferase"/>
</dbReference>
<dbReference type="Pfam" id="PF00583">
    <property type="entry name" value="Acetyltransf_1"/>
    <property type="match status" value="1"/>
</dbReference>
<name>A0ABS1NCF4_9ACTN</name>
<evidence type="ECO:0000259" key="1">
    <source>
        <dbReference type="PROSITE" id="PS51186"/>
    </source>
</evidence>
<organism evidence="2 3">
    <name type="scientific">Streptomyces coffeae</name>
    <dbReference type="NCBI Taxonomy" id="621382"/>
    <lineage>
        <taxon>Bacteria</taxon>
        <taxon>Bacillati</taxon>
        <taxon>Actinomycetota</taxon>
        <taxon>Actinomycetes</taxon>
        <taxon>Kitasatosporales</taxon>
        <taxon>Streptomycetaceae</taxon>
        <taxon>Streptomyces</taxon>
    </lineage>
</organism>
<protein>
    <submittedName>
        <fullName evidence="2">GNAT family N-acetyltransferase</fullName>
    </submittedName>
</protein>